<dbReference type="EMBL" id="CP047394">
    <property type="protein sequence ID" value="QHE59785.1"/>
    <property type="molecule type" value="Genomic_DNA"/>
</dbReference>
<dbReference type="GO" id="GO:0016887">
    <property type="term" value="F:ATP hydrolysis activity"/>
    <property type="evidence" value="ECO:0007669"/>
    <property type="project" value="InterPro"/>
</dbReference>
<evidence type="ECO:0000313" key="2">
    <source>
        <dbReference type="EMBL" id="QHE59785.1"/>
    </source>
</evidence>
<name>A0A6I6UAS6_9BACI</name>
<feature type="domain" description="ORC1/DEAH AAA+ ATPase" evidence="1">
    <location>
        <begin position="142"/>
        <end position="295"/>
    </location>
</feature>
<gene>
    <name evidence="2" type="ORF">FHE72_01075</name>
</gene>
<proteinExistence type="predicted"/>
<evidence type="ECO:0000313" key="3">
    <source>
        <dbReference type="Proteomes" id="UP000465062"/>
    </source>
</evidence>
<accession>A0A6I6UAS6</accession>
<protein>
    <submittedName>
        <fullName evidence="2">AAA family ATPase</fullName>
    </submittedName>
</protein>
<dbReference type="Gene3D" id="3.40.50.300">
    <property type="entry name" value="P-loop containing nucleotide triphosphate hydrolases"/>
    <property type="match status" value="1"/>
</dbReference>
<evidence type="ECO:0000259" key="1">
    <source>
        <dbReference type="Pfam" id="PF13401"/>
    </source>
</evidence>
<reference evidence="2 3" key="1">
    <citation type="submission" date="2019-06" db="EMBL/GenBank/DDBJ databases">
        <title>An operon consisting of a P-type ATPase gene and a transcriptional regular gene given the different cadmium resistance in Bacillus vietamensis 151-6 and Bacillus marisflavi 151-25.</title>
        <authorList>
            <person name="Yu X."/>
        </authorList>
    </citation>
    <scope>NUCLEOTIDE SEQUENCE [LARGE SCALE GENOMIC DNA]</scope>
    <source>
        <strain evidence="2 3">151-6</strain>
    </source>
</reference>
<dbReference type="AlphaFoldDB" id="A0A6I6UAS6"/>
<dbReference type="SUPFAM" id="SSF52540">
    <property type="entry name" value="P-loop containing nucleoside triphosphate hydrolases"/>
    <property type="match status" value="1"/>
</dbReference>
<dbReference type="Pfam" id="PF13401">
    <property type="entry name" value="AAA_22"/>
    <property type="match status" value="1"/>
</dbReference>
<dbReference type="Proteomes" id="UP000465062">
    <property type="component" value="Chromosome"/>
</dbReference>
<dbReference type="KEGG" id="bvq:FHE72_01075"/>
<dbReference type="RefSeq" id="WP_159360944.1">
    <property type="nucleotide sequence ID" value="NZ_CP047394.1"/>
</dbReference>
<organism evidence="2 3">
    <name type="scientific">Rossellomorea vietnamensis</name>
    <dbReference type="NCBI Taxonomy" id="218284"/>
    <lineage>
        <taxon>Bacteria</taxon>
        <taxon>Bacillati</taxon>
        <taxon>Bacillota</taxon>
        <taxon>Bacilli</taxon>
        <taxon>Bacillales</taxon>
        <taxon>Bacillaceae</taxon>
        <taxon>Rossellomorea</taxon>
    </lineage>
</organism>
<sequence>MSKKVIISGTVVNVLLGRQVYAEYIAQYVDDYKGNLLIEALPPIFTAKKVGEMLYSYPVCREKDKDLEPEIRLHLVEQVRSFMLPFTYHIMMEASISRLIRRGYVGRNPLSPYFARQFAIGVKEILNTDLDYDGNNLVGNRSTASSYTVLGISGIGKTTAVEKMLLMYPQVIVHSDYQRNGLSLGYLKQIVWLKLECPFNSTLKGLCISFFVAVDQILQTDYYQKHVKSRTVVEELITSMAHVCALHCIGVLVIDEINRLKNIEGEEILEFFVELNNKLGIPQVYVGTYKISKMLGKMLAVGRRVSKEGAEFLDPMVQGDDWDLFLGQLWDLQWTKEKVVLTKELNDTIYRLTAGITDFVVNLFIKAQQYAIITGKERLTKSIFTNVAQENLKIVQPTIKAIMSGDRTAIEKYGDLKPDWVTVNEYIEKYGNKIRLHGKMAADHKRAQNKSNSNYYYNELLETAINLGATNDVAKKIVTGVMDSSNNMQDLVHMRKMVAKLVIENSEEISTPKDHEVEGGNRNKGKIVNFPNKNDIRLIVEEAKRKKVPIDQALQEAEIIKPFDEFLRY</sequence>
<dbReference type="InterPro" id="IPR049945">
    <property type="entry name" value="AAA_22"/>
</dbReference>
<dbReference type="InterPro" id="IPR027417">
    <property type="entry name" value="P-loop_NTPase"/>
</dbReference>